<dbReference type="EMBL" id="JANVFT010000097">
    <property type="protein sequence ID" value="KAJ4469161.1"/>
    <property type="molecule type" value="Genomic_DNA"/>
</dbReference>
<evidence type="ECO:0000256" key="1">
    <source>
        <dbReference type="ARBA" id="ARBA00004604"/>
    </source>
</evidence>
<feature type="compositionally biased region" description="Acidic residues" evidence="7">
    <location>
        <begin position="361"/>
        <end position="371"/>
    </location>
</feature>
<protein>
    <submittedName>
        <fullName evidence="8">Nucleolar protein 14</fullName>
    </submittedName>
</protein>
<feature type="compositionally biased region" description="Basic and acidic residues" evidence="7">
    <location>
        <begin position="204"/>
        <end position="214"/>
    </location>
</feature>
<dbReference type="Pfam" id="PF04147">
    <property type="entry name" value="Nop14"/>
    <property type="match status" value="1"/>
</dbReference>
<keyword evidence="5" id="KW-0539">Nucleus</keyword>
<feature type="compositionally biased region" description="Basic and acidic residues" evidence="7">
    <location>
        <begin position="868"/>
        <end position="883"/>
    </location>
</feature>
<feature type="compositionally biased region" description="Basic and acidic residues" evidence="7">
    <location>
        <begin position="805"/>
        <end position="828"/>
    </location>
</feature>
<reference evidence="8" key="1">
    <citation type="submission" date="2022-08" db="EMBL/GenBank/DDBJ databases">
        <title>A Global Phylogenomic Analysis of the Shiitake Genus Lentinula.</title>
        <authorList>
            <consortium name="DOE Joint Genome Institute"/>
            <person name="Sierra-Patev S."/>
            <person name="Min B."/>
            <person name="Naranjo-Ortiz M."/>
            <person name="Looney B."/>
            <person name="Konkel Z."/>
            <person name="Slot J.C."/>
            <person name="Sakamoto Y."/>
            <person name="Steenwyk J.L."/>
            <person name="Rokas A."/>
            <person name="Carro J."/>
            <person name="Camarero S."/>
            <person name="Ferreira P."/>
            <person name="Molpeceres G."/>
            <person name="Ruiz-Duenas F.J."/>
            <person name="Serrano A."/>
            <person name="Henrissat B."/>
            <person name="Drula E."/>
            <person name="Hughes K.W."/>
            <person name="Mata J.L."/>
            <person name="Ishikawa N.K."/>
            <person name="Vargas-Isla R."/>
            <person name="Ushijima S."/>
            <person name="Smith C.A."/>
            <person name="Ahrendt S."/>
            <person name="Andreopoulos W."/>
            <person name="He G."/>
            <person name="Labutti K."/>
            <person name="Lipzen A."/>
            <person name="Ng V."/>
            <person name="Riley R."/>
            <person name="Sandor L."/>
            <person name="Barry K."/>
            <person name="Martinez A.T."/>
            <person name="Xiao Y."/>
            <person name="Gibbons J.G."/>
            <person name="Terashima K."/>
            <person name="Grigoriev I.V."/>
            <person name="Hibbett D.S."/>
        </authorList>
    </citation>
    <scope>NUCLEOTIDE SEQUENCE</scope>
    <source>
        <strain evidence="8">RHP3577 ss4</strain>
    </source>
</reference>
<feature type="region of interest" description="Disordered" evidence="7">
    <location>
        <begin position="71"/>
        <end position="93"/>
    </location>
</feature>
<keyword evidence="3" id="KW-0690">Ribosome biogenesis</keyword>
<comment type="similarity">
    <text evidence="2">Belongs to the NOP14 family.</text>
</comment>
<feature type="compositionally biased region" description="Acidic residues" evidence="7">
    <location>
        <begin position="405"/>
        <end position="422"/>
    </location>
</feature>
<comment type="function">
    <text evidence="6">Involved in nucleolar processing of pre-18S ribosomal RNA. Has a role in the nuclear export of 40S pre-ribosomal subunit to the cytoplasm.</text>
</comment>
<evidence type="ECO:0000256" key="7">
    <source>
        <dbReference type="SAM" id="MobiDB-lite"/>
    </source>
</evidence>
<feature type="region of interest" description="Disordered" evidence="7">
    <location>
        <begin position="798"/>
        <end position="828"/>
    </location>
</feature>
<comment type="caution">
    <text evidence="8">The sequence shown here is derived from an EMBL/GenBank/DDBJ whole genome shotgun (WGS) entry which is preliminary data.</text>
</comment>
<name>A0ABQ8V4P6_9AGAR</name>
<evidence type="ECO:0000256" key="2">
    <source>
        <dbReference type="ARBA" id="ARBA00007466"/>
    </source>
</evidence>
<feature type="region of interest" description="Disordered" evidence="7">
    <location>
        <begin position="302"/>
        <end position="446"/>
    </location>
</feature>
<gene>
    <name evidence="8" type="ORF">C8R41DRAFT_925195</name>
</gene>
<evidence type="ECO:0000313" key="9">
    <source>
        <dbReference type="Proteomes" id="UP001150217"/>
    </source>
</evidence>
<evidence type="ECO:0000256" key="6">
    <source>
        <dbReference type="ARBA" id="ARBA00024695"/>
    </source>
</evidence>
<feature type="compositionally biased region" description="Basic and acidic residues" evidence="7">
    <location>
        <begin position="229"/>
        <end position="244"/>
    </location>
</feature>
<feature type="compositionally biased region" description="Basic and acidic residues" evidence="7">
    <location>
        <begin position="34"/>
        <end position="49"/>
    </location>
</feature>
<feature type="compositionally biased region" description="Basic and acidic residues" evidence="7">
    <location>
        <begin position="302"/>
        <end position="331"/>
    </location>
</feature>
<dbReference type="Proteomes" id="UP001150217">
    <property type="component" value="Unassembled WGS sequence"/>
</dbReference>
<feature type="region of interest" description="Disordered" evidence="7">
    <location>
        <begin position="171"/>
        <end position="281"/>
    </location>
</feature>
<dbReference type="PANTHER" id="PTHR23183">
    <property type="entry name" value="NOP14"/>
    <property type="match status" value="1"/>
</dbReference>
<keyword evidence="4" id="KW-0698">rRNA processing</keyword>
<evidence type="ECO:0000256" key="5">
    <source>
        <dbReference type="ARBA" id="ARBA00023242"/>
    </source>
</evidence>
<sequence>MAKGSQLSQLKSALSHAGITGNNSQNGKKRKRSAPQEKEKEKRAAKLDEIQRKLNPFDLKVTKLKHDVGGRKLKGVTGKPAQSKTAGIEQRKKTLLKEYEERHRTGGIIDRRFGENDPTMSLEERMLERFTKERQRASKGVAFNLEDEDELTHYGQSLSKLDDFDDIGLEEEDEDDETGRINEDIVKHTHFGGFDDDEDEDNGEPARKKSKAEVMAEVIAKSKGHKIRRQMEKEEGENVRHELDQAFDSLRSLLYAPDPSATGSNSTPLGAPGPSLSVATPETALVATEKTANYDQAVRELAFDKRAKPKDRTKTEEELAVEEKEALEQAEKRRRKRMLGLEDSDSENEGRSKKRQRGGDDLEDDFNDEELGWNGLGTGLEGDHSGEEESDDDGTGDSGESAQGADEDDSEEGGDHEDQDNEELVRTSQKRSLSSQKGKGKELPFTFPCPSSHEELLEIVDTINDHDVPTVIQRIRTFYHTSLAADNKFKLQGLIGVLIDHILYISSPPKPSFSVVSSLFPHLAALTKAYPIQSAEHFNRKLVLMHKNLKRGLSQGALRPEAKTWPGSAELTILRIIGSLWPTSDMNHAVVTPTRILMGAYLGLARVRSLSDITSGLFLCTIFLQYEQLSQRFVPEAVNCLVNSVLHLAPSKYQDASQLPGSFPSPDFRSTHCHHLTLDAKMAKGLKIQQPDLSDLLTTQDHDATSKLNLLALSLDLLGRYANISKGLEAFVEVFDPINQILQNLKLEKFEDDLRARATSTKEIIERLLKFTRQSRRPLMLQAHKAIPIPSYVPKFDSTSSSYLKHQDPDKERNEASKLRNEYKKERKGAIRELRKDARFLAGVQQAQQKEKDKGYSERMKRVFGSLESERAEEKAMEREKAKEKKRAGRK</sequence>
<accession>A0ABQ8V4P6</accession>
<proteinExistence type="inferred from homology"/>
<feature type="compositionally biased region" description="Polar residues" evidence="7">
    <location>
        <begin position="426"/>
        <end position="437"/>
    </location>
</feature>
<feature type="compositionally biased region" description="Acidic residues" evidence="7">
    <location>
        <begin position="194"/>
        <end position="203"/>
    </location>
</feature>
<feature type="region of interest" description="Disordered" evidence="7">
    <location>
        <begin position="843"/>
        <end position="891"/>
    </location>
</feature>
<evidence type="ECO:0000256" key="4">
    <source>
        <dbReference type="ARBA" id="ARBA00022552"/>
    </source>
</evidence>
<comment type="subcellular location">
    <subcellularLocation>
        <location evidence="1">Nucleus</location>
        <location evidence="1">Nucleolus</location>
    </subcellularLocation>
</comment>
<dbReference type="PANTHER" id="PTHR23183:SF0">
    <property type="entry name" value="NUCLEOLAR PROTEIN 14"/>
    <property type="match status" value="1"/>
</dbReference>
<organism evidence="8 9">
    <name type="scientific">Lentinula lateritia</name>
    <dbReference type="NCBI Taxonomy" id="40482"/>
    <lineage>
        <taxon>Eukaryota</taxon>
        <taxon>Fungi</taxon>
        <taxon>Dikarya</taxon>
        <taxon>Basidiomycota</taxon>
        <taxon>Agaricomycotina</taxon>
        <taxon>Agaricomycetes</taxon>
        <taxon>Agaricomycetidae</taxon>
        <taxon>Agaricales</taxon>
        <taxon>Marasmiineae</taxon>
        <taxon>Omphalotaceae</taxon>
        <taxon>Lentinula</taxon>
    </lineage>
</organism>
<feature type="compositionally biased region" description="Polar residues" evidence="7">
    <location>
        <begin position="1"/>
        <end position="12"/>
    </location>
</feature>
<keyword evidence="9" id="KW-1185">Reference proteome</keyword>
<feature type="compositionally biased region" description="Basic and acidic residues" evidence="7">
    <location>
        <begin position="178"/>
        <end position="187"/>
    </location>
</feature>
<feature type="region of interest" description="Disordered" evidence="7">
    <location>
        <begin position="1"/>
        <end position="49"/>
    </location>
</feature>
<evidence type="ECO:0000313" key="8">
    <source>
        <dbReference type="EMBL" id="KAJ4469161.1"/>
    </source>
</evidence>
<dbReference type="InterPro" id="IPR007276">
    <property type="entry name" value="Nop14"/>
</dbReference>
<feature type="compositionally biased region" description="Basic and acidic residues" evidence="7">
    <location>
        <begin position="849"/>
        <end position="861"/>
    </location>
</feature>
<evidence type="ECO:0000256" key="3">
    <source>
        <dbReference type="ARBA" id="ARBA00022517"/>
    </source>
</evidence>